<feature type="active site" evidence="10">
    <location>
        <position position="202"/>
    </location>
</feature>
<evidence type="ECO:0000313" key="17">
    <source>
        <dbReference type="WBParaSite" id="NBR_0001403201-mRNA-1"/>
    </source>
</evidence>
<dbReference type="GO" id="GO:0004222">
    <property type="term" value="F:metalloendopeptidase activity"/>
    <property type="evidence" value="ECO:0007669"/>
    <property type="project" value="UniProtKB-UniRule"/>
</dbReference>
<dbReference type="CDD" id="cd04280">
    <property type="entry name" value="ZnMc_astacin_like"/>
    <property type="match status" value="1"/>
</dbReference>
<dbReference type="GO" id="GO:0006508">
    <property type="term" value="P:proteolysis"/>
    <property type="evidence" value="ECO:0007669"/>
    <property type="project" value="UniProtKB-KW"/>
</dbReference>
<name>A0A158R1M4_NIPBR</name>
<keyword evidence="8" id="KW-0325">Glycoprotein</keyword>
<dbReference type="EC" id="3.4.24.-" evidence="11"/>
<dbReference type="PRINTS" id="PR00480">
    <property type="entry name" value="ASTACIN"/>
</dbReference>
<dbReference type="Gene3D" id="2.60.120.290">
    <property type="entry name" value="Spermadhesin, CUB domain"/>
    <property type="match status" value="1"/>
</dbReference>
<feature type="binding site" evidence="10">
    <location>
        <position position="201"/>
    </location>
    <ligand>
        <name>Zn(2+)</name>
        <dbReference type="ChEBI" id="CHEBI:29105"/>
        <note>catalytic</note>
    </ligand>
</feature>
<dbReference type="FunFam" id="3.40.390.10:FF:000028">
    <property type="entry name" value="Zinc metalloproteinase"/>
    <property type="match status" value="1"/>
</dbReference>
<dbReference type="OMA" id="FESDIML"/>
<dbReference type="PROSITE" id="PS01180">
    <property type="entry name" value="CUB"/>
    <property type="match status" value="1"/>
</dbReference>
<keyword evidence="4 10" id="KW-0378">Hydrolase</keyword>
<feature type="domain" description="CUB" evidence="13">
    <location>
        <begin position="353"/>
        <end position="470"/>
    </location>
</feature>
<evidence type="ECO:0000256" key="4">
    <source>
        <dbReference type="ARBA" id="ARBA00022801"/>
    </source>
</evidence>
<dbReference type="SUPFAM" id="SSF49854">
    <property type="entry name" value="Spermadhesin, CUB domain"/>
    <property type="match status" value="1"/>
</dbReference>
<organism evidence="17">
    <name type="scientific">Nippostrongylus brasiliensis</name>
    <name type="common">Rat hookworm</name>
    <dbReference type="NCBI Taxonomy" id="27835"/>
    <lineage>
        <taxon>Eukaryota</taxon>
        <taxon>Metazoa</taxon>
        <taxon>Ecdysozoa</taxon>
        <taxon>Nematoda</taxon>
        <taxon>Chromadorea</taxon>
        <taxon>Rhabditida</taxon>
        <taxon>Rhabditina</taxon>
        <taxon>Rhabditomorpha</taxon>
        <taxon>Strongyloidea</taxon>
        <taxon>Heligmosomidae</taxon>
        <taxon>Nippostrongylus</taxon>
    </lineage>
</organism>
<dbReference type="SMART" id="SM00042">
    <property type="entry name" value="CUB"/>
    <property type="match status" value="1"/>
</dbReference>
<dbReference type="PANTHER" id="PTHR10127:SF875">
    <property type="entry name" value="ZINC METALLOPROTEINASE NAS-28"/>
    <property type="match status" value="1"/>
</dbReference>
<proteinExistence type="predicted"/>
<feature type="binding site" evidence="10">
    <location>
        <position position="211"/>
    </location>
    <ligand>
        <name>Zn(2+)</name>
        <dbReference type="ChEBI" id="CHEBI:29105"/>
        <note>catalytic</note>
    </ligand>
</feature>
<evidence type="ECO:0000313" key="15">
    <source>
        <dbReference type="EMBL" id="VDL77622.1"/>
    </source>
</evidence>
<comment type="caution">
    <text evidence="9">Lacks conserved residue(s) required for the propagation of feature annotation.</text>
</comment>
<feature type="compositionally biased region" description="Low complexity" evidence="12">
    <location>
        <begin position="87"/>
        <end position="96"/>
    </location>
</feature>
<dbReference type="Pfam" id="PF01400">
    <property type="entry name" value="Astacin"/>
    <property type="match status" value="1"/>
</dbReference>
<evidence type="ECO:0000256" key="8">
    <source>
        <dbReference type="ARBA" id="ARBA00023180"/>
    </source>
</evidence>
<dbReference type="GO" id="GO:0018996">
    <property type="term" value="P:molting cycle, collagen and cuticulin-based cuticle"/>
    <property type="evidence" value="ECO:0007669"/>
    <property type="project" value="UniProtKB-ARBA"/>
</dbReference>
<evidence type="ECO:0000313" key="16">
    <source>
        <dbReference type="Proteomes" id="UP000271162"/>
    </source>
</evidence>
<dbReference type="Gene3D" id="3.40.390.10">
    <property type="entry name" value="Collagenase (Catalytic Domain)"/>
    <property type="match status" value="1"/>
</dbReference>
<evidence type="ECO:0000256" key="6">
    <source>
        <dbReference type="ARBA" id="ARBA00023049"/>
    </source>
</evidence>
<keyword evidence="5 10" id="KW-0862">Zinc</keyword>
<keyword evidence="7" id="KW-1015">Disulfide bond</keyword>
<dbReference type="InterPro" id="IPR001506">
    <property type="entry name" value="Peptidase_M12A"/>
</dbReference>
<reference evidence="15 16" key="2">
    <citation type="submission" date="2018-11" db="EMBL/GenBank/DDBJ databases">
        <authorList>
            <consortium name="Pathogen Informatics"/>
        </authorList>
    </citation>
    <scope>NUCLEOTIDE SEQUENCE [LARGE SCALE GENOMIC DNA]</scope>
</reference>
<feature type="domain" description="Peptidase M12A" evidence="14">
    <location>
        <begin position="108"/>
        <end position="306"/>
    </location>
</feature>
<dbReference type="InterPro" id="IPR000859">
    <property type="entry name" value="CUB_dom"/>
</dbReference>
<dbReference type="SUPFAM" id="SSF55486">
    <property type="entry name" value="Metalloproteases ('zincins'), catalytic domain"/>
    <property type="match status" value="1"/>
</dbReference>
<keyword evidence="2 10" id="KW-0645">Protease</keyword>
<evidence type="ECO:0000256" key="5">
    <source>
        <dbReference type="ARBA" id="ARBA00022833"/>
    </source>
</evidence>
<feature type="signal peptide" evidence="11">
    <location>
        <begin position="1"/>
        <end position="21"/>
    </location>
</feature>
<dbReference type="EMBL" id="UYSL01021222">
    <property type="protein sequence ID" value="VDL77622.1"/>
    <property type="molecule type" value="Genomic_DNA"/>
</dbReference>
<dbReference type="WBParaSite" id="NBR_0001403201-mRNA-1">
    <property type="protein sequence ID" value="NBR_0001403201-mRNA-1"/>
    <property type="gene ID" value="NBR_0001403201"/>
</dbReference>
<feature type="binding site" evidence="10">
    <location>
        <position position="205"/>
    </location>
    <ligand>
        <name>Zn(2+)</name>
        <dbReference type="ChEBI" id="CHEBI:29105"/>
        <note>catalytic</note>
    </ligand>
</feature>
<protein>
    <recommendedName>
        <fullName evidence="11">Metalloendopeptidase</fullName>
        <ecNumber evidence="11">3.4.24.-</ecNumber>
    </recommendedName>
</protein>
<dbReference type="Proteomes" id="UP000271162">
    <property type="component" value="Unassembled WGS sequence"/>
</dbReference>
<keyword evidence="1" id="KW-0245">EGF-like domain</keyword>
<evidence type="ECO:0000256" key="9">
    <source>
        <dbReference type="PROSITE-ProRule" id="PRU00059"/>
    </source>
</evidence>
<evidence type="ECO:0000256" key="11">
    <source>
        <dbReference type="RuleBase" id="RU361183"/>
    </source>
</evidence>
<evidence type="ECO:0000256" key="10">
    <source>
        <dbReference type="PROSITE-ProRule" id="PRU01211"/>
    </source>
</evidence>
<evidence type="ECO:0000256" key="7">
    <source>
        <dbReference type="ARBA" id="ARBA00023157"/>
    </source>
</evidence>
<dbReference type="GO" id="GO:0008270">
    <property type="term" value="F:zinc ion binding"/>
    <property type="evidence" value="ECO:0007669"/>
    <property type="project" value="UniProtKB-UniRule"/>
</dbReference>
<dbReference type="AlphaFoldDB" id="A0A158R1M4"/>
<keyword evidence="11" id="KW-0732">Signal</keyword>
<feature type="region of interest" description="Disordered" evidence="12">
    <location>
        <begin position="17"/>
        <end position="49"/>
    </location>
</feature>
<gene>
    <name evidence="15" type="ORF">NBR_LOCUS14033</name>
</gene>
<keyword evidence="16" id="KW-1185">Reference proteome</keyword>
<dbReference type="SMART" id="SM00235">
    <property type="entry name" value="ZnMc"/>
    <property type="match status" value="1"/>
</dbReference>
<keyword evidence="6 10" id="KW-0482">Metalloprotease</keyword>
<evidence type="ECO:0000256" key="1">
    <source>
        <dbReference type="ARBA" id="ARBA00022536"/>
    </source>
</evidence>
<comment type="cofactor">
    <cofactor evidence="10 11">
        <name>Zn(2+)</name>
        <dbReference type="ChEBI" id="CHEBI:29105"/>
    </cofactor>
    <text evidence="10 11">Binds 1 zinc ion per subunit.</text>
</comment>
<keyword evidence="3 10" id="KW-0479">Metal-binding</keyword>
<dbReference type="InterPro" id="IPR034035">
    <property type="entry name" value="Astacin-like_dom"/>
</dbReference>
<feature type="region of interest" description="Disordered" evidence="12">
    <location>
        <begin position="68"/>
        <end position="110"/>
    </location>
</feature>
<evidence type="ECO:0000256" key="12">
    <source>
        <dbReference type="SAM" id="MobiDB-lite"/>
    </source>
</evidence>
<evidence type="ECO:0000259" key="14">
    <source>
        <dbReference type="PROSITE" id="PS51864"/>
    </source>
</evidence>
<dbReference type="STRING" id="27835.A0A158R1M4"/>
<dbReference type="PANTHER" id="PTHR10127">
    <property type="entry name" value="DISCOIDIN, CUB, EGF, LAMININ , AND ZINC METALLOPROTEASE DOMAIN CONTAINING"/>
    <property type="match status" value="1"/>
</dbReference>
<dbReference type="PROSITE" id="PS51864">
    <property type="entry name" value="ASTACIN"/>
    <property type="match status" value="1"/>
</dbReference>
<feature type="chain" id="PRO_5043073688" description="Metalloendopeptidase" evidence="11">
    <location>
        <begin position="22"/>
        <end position="470"/>
    </location>
</feature>
<evidence type="ECO:0000256" key="3">
    <source>
        <dbReference type="ARBA" id="ARBA00022723"/>
    </source>
</evidence>
<evidence type="ECO:0000259" key="13">
    <source>
        <dbReference type="PROSITE" id="PS01180"/>
    </source>
</evidence>
<reference evidence="17" key="1">
    <citation type="submission" date="2016-04" db="UniProtKB">
        <authorList>
            <consortium name="WormBaseParasite"/>
        </authorList>
    </citation>
    <scope>IDENTIFICATION</scope>
</reference>
<dbReference type="InterPro" id="IPR006026">
    <property type="entry name" value="Peptidase_Metallo"/>
</dbReference>
<accession>A0A158R1M4</accession>
<dbReference type="InterPro" id="IPR024079">
    <property type="entry name" value="MetalloPept_cat_dom_sf"/>
</dbReference>
<dbReference type="InterPro" id="IPR035914">
    <property type="entry name" value="Sperma_CUB_dom_sf"/>
</dbReference>
<sequence length="470" mass="52035">MLAPLLLLNLVLRSYSGPVTGGPATGAPPSDPDEEIKKKLIYPGSPDTIENRRKVKEMLGSLNLKTQNFHRAGDGDSTASPPPKPNNGPKNNFSKPITETNKGKSKRAAITDPTAWWNPAVPINYTFDSSLTSDVVALIRQGLKYWQSNTCLSFTENPYGANRLRFYAGEGCWGYVGKQPTWPSQDISIGAGCNNLGTVTHEIAHSLGFYHTQSRYDRDSWINVYMGNVDPTLQYNFAKMTQATETHWGQPYDYGSVMQYDPYAFAENPSDYTMVARNMAYTNTMGQREAPAFSDVRDVNYLYNCSSRCQNTPVPPCRKPGYQDPLNCYSCKCPRYFGGQYCETLPAGTAKSCNGKVVQATTTSWTTLNGTAGDPNNYDPQTNPDDCYWHITAPAGRKIQVRLSTAPSNCMEGCPWQSLEINLGQFDLYGMIMCCATAAGQTYTSTGNMVAIRGTVRYNQLTFGMDYRLV</sequence>
<evidence type="ECO:0000256" key="2">
    <source>
        <dbReference type="ARBA" id="ARBA00022670"/>
    </source>
</evidence>